<dbReference type="SMART" id="SM00642">
    <property type="entry name" value="Aamy"/>
    <property type="match status" value="1"/>
</dbReference>
<gene>
    <name evidence="5" type="ORF">H5P30_17920</name>
</gene>
<sequence length="575" mass="65344">MIRFVSHQQLERLQRRFRRLYGSEADRMTRRFYAALGRYGVGLRPSKPDSLWNEKDVVLITYGDTVHEEGEAPLKTLRKFCTRYLKGAVSTVHVLPFFPWSSDDGFSVKDYRQVDPELGTWDDIKALASEFGVMSDLVLNHCSAKGEWFREFVAGVQPASDYFVTENPEVDTSMVVRPRTSPLLTRFATRAGDRWVWTTFSADQVDLNWRNPDLFFEFVDILFLYLSMGVRVLRLDAVAFLWKELGTDCIHRPETHEVVKLFRDILEIVAPETILLTETNVPHEENISYFGNEDEAHMVYQFSLPPLLLHGLLNGTAEHLTEWAAGLPEMGDEQTFFNFTSSHDGIGVRPLTGLLPDAEIGELVDKVKARKGLVSTKTNSDGSESPYELNITYASALSEPGDEELGKRRFLCSQIVALSLQGVPAIYLPCLYGALNDLKGVKKTGRNRSINREKWDLESLKKNLSEGGKFHEVFSEYLLVLRRRGSYSAFHPGASQKIYDLGKEYFVVERVAENQTIICIANFTPKKQIFKNLDAIDGVKDFQDFAEIVSGKSLRPRKRGITLAPYQVVWLVPKS</sequence>
<keyword evidence="6" id="KW-1185">Reference proteome</keyword>
<dbReference type="PANTHER" id="PTHR38784:SF1">
    <property type="entry name" value="SUCROSE PHOSPHORYLASE"/>
    <property type="match status" value="1"/>
</dbReference>
<dbReference type="EMBL" id="JACHVA010000128">
    <property type="protein sequence ID" value="MBC2603663.1"/>
    <property type="molecule type" value="Genomic_DNA"/>
</dbReference>
<accession>A0A7X1E620</accession>
<evidence type="ECO:0000256" key="3">
    <source>
        <dbReference type="PIRSR" id="PIRSR003059-2"/>
    </source>
</evidence>
<protein>
    <submittedName>
        <fullName evidence="5">Alpha-amylase</fullName>
    </submittedName>
</protein>
<dbReference type="InterPro" id="IPR045857">
    <property type="entry name" value="O16G_dom_2"/>
</dbReference>
<dbReference type="Gene3D" id="3.20.20.80">
    <property type="entry name" value="Glycosidases"/>
    <property type="match status" value="1"/>
</dbReference>
<dbReference type="PIRSF" id="PIRSF003059">
    <property type="entry name" value="Sucrose_phosphorylase"/>
    <property type="match status" value="1"/>
</dbReference>
<dbReference type="GO" id="GO:0005975">
    <property type="term" value="P:carbohydrate metabolic process"/>
    <property type="evidence" value="ECO:0007669"/>
    <property type="project" value="InterPro"/>
</dbReference>
<feature type="binding site" evidence="3">
    <location>
        <position position="103"/>
    </location>
    <ligand>
        <name>substrate</name>
    </ligand>
</feature>
<feature type="domain" description="Glycosyl hydrolase family 13 catalytic" evidence="4">
    <location>
        <begin position="26"/>
        <end position="456"/>
    </location>
</feature>
<dbReference type="InterPro" id="IPR006047">
    <property type="entry name" value="GH13_cat_dom"/>
</dbReference>
<evidence type="ECO:0000313" key="5">
    <source>
        <dbReference type="EMBL" id="MBC2603663.1"/>
    </source>
</evidence>
<keyword evidence="1" id="KW-0328">Glycosyltransferase</keyword>
<dbReference type="GO" id="GO:0016757">
    <property type="term" value="F:glycosyltransferase activity"/>
    <property type="evidence" value="ECO:0007669"/>
    <property type="project" value="UniProtKB-KW"/>
</dbReference>
<dbReference type="AlphaFoldDB" id="A0A7X1E620"/>
<evidence type="ECO:0000313" key="6">
    <source>
        <dbReference type="Proteomes" id="UP000525652"/>
    </source>
</evidence>
<dbReference type="InterPro" id="IPR013780">
    <property type="entry name" value="Glyco_hydro_b"/>
</dbReference>
<dbReference type="PANTHER" id="PTHR38784">
    <property type="entry name" value="SUCROSE PHOSPHORYLASE"/>
    <property type="match status" value="1"/>
</dbReference>
<evidence type="ECO:0000259" key="4">
    <source>
        <dbReference type="SMART" id="SM00642"/>
    </source>
</evidence>
<proteinExistence type="predicted"/>
<name>A0A7X1E620_9BACT</name>
<evidence type="ECO:0000256" key="2">
    <source>
        <dbReference type="ARBA" id="ARBA00022679"/>
    </source>
</evidence>
<dbReference type="InterPro" id="IPR017853">
    <property type="entry name" value="GH"/>
</dbReference>
<feature type="binding site" evidence="3">
    <location>
        <begin position="343"/>
        <end position="344"/>
    </location>
    <ligand>
        <name>substrate</name>
    </ligand>
</feature>
<dbReference type="InterPro" id="IPR033746">
    <property type="entry name" value="GGa_phosphorylase"/>
</dbReference>
<dbReference type="Gene3D" id="2.60.40.1180">
    <property type="entry name" value="Golgi alpha-mannosidase II"/>
    <property type="match status" value="1"/>
</dbReference>
<evidence type="ECO:0000256" key="1">
    <source>
        <dbReference type="ARBA" id="ARBA00022676"/>
    </source>
</evidence>
<dbReference type="SUPFAM" id="SSF51445">
    <property type="entry name" value="(Trans)glycosidases"/>
    <property type="match status" value="1"/>
</dbReference>
<dbReference type="Gene3D" id="3.90.400.10">
    <property type="entry name" value="Oligo-1,6-glucosidase, Domain 2"/>
    <property type="match status" value="1"/>
</dbReference>
<dbReference type="Proteomes" id="UP000525652">
    <property type="component" value="Unassembled WGS sequence"/>
</dbReference>
<feature type="binding site" evidence="3">
    <location>
        <position position="448"/>
    </location>
    <ligand>
        <name>substrate</name>
    </ligand>
</feature>
<dbReference type="CDD" id="cd11356">
    <property type="entry name" value="AmyAc_Sucrose_phosphorylase-like_1"/>
    <property type="match status" value="1"/>
</dbReference>
<dbReference type="InterPro" id="IPR016377">
    <property type="entry name" value="Sucrose_GGa_phosphorylase-rel"/>
</dbReference>
<dbReference type="RefSeq" id="WP_185694289.1">
    <property type="nucleotide sequence ID" value="NZ_JACHVA010000128.1"/>
</dbReference>
<comment type="caution">
    <text evidence="5">The sequence shown here is derived from an EMBL/GenBank/DDBJ whole genome shotgun (WGS) entry which is preliminary data.</text>
</comment>
<feature type="binding site" evidence="3">
    <location>
        <position position="141"/>
    </location>
    <ligand>
        <name>substrate</name>
    </ligand>
</feature>
<reference evidence="5 6" key="1">
    <citation type="submission" date="2020-07" db="EMBL/GenBank/DDBJ databases">
        <authorList>
            <person name="Feng X."/>
        </authorList>
    </citation>
    <scope>NUCLEOTIDE SEQUENCE [LARGE SCALE GENOMIC DNA]</scope>
    <source>
        <strain evidence="5 6">JCM14086</strain>
    </source>
</reference>
<organism evidence="5 6">
    <name type="scientific">Puniceicoccus vermicola</name>
    <dbReference type="NCBI Taxonomy" id="388746"/>
    <lineage>
        <taxon>Bacteria</taxon>
        <taxon>Pseudomonadati</taxon>
        <taxon>Verrucomicrobiota</taxon>
        <taxon>Opitutia</taxon>
        <taxon>Puniceicoccales</taxon>
        <taxon>Puniceicoccaceae</taxon>
        <taxon>Puniceicoccus</taxon>
    </lineage>
</organism>
<feature type="binding site" evidence="3">
    <location>
        <begin position="234"/>
        <end position="236"/>
    </location>
    <ligand>
        <name>substrate</name>
    </ligand>
</feature>
<keyword evidence="2" id="KW-0808">Transferase</keyword>
<dbReference type="Pfam" id="PF00128">
    <property type="entry name" value="Alpha-amylase"/>
    <property type="match status" value="1"/>
</dbReference>